<evidence type="ECO:0000256" key="3">
    <source>
        <dbReference type="ARBA" id="ARBA00022737"/>
    </source>
</evidence>
<name>A0ABV5AC17_9BACL</name>
<keyword evidence="6" id="KW-1185">Reference proteome</keyword>
<comment type="caution">
    <text evidence="5">The sequence shown here is derived from an EMBL/GenBank/DDBJ whole genome shotgun (WGS) entry which is preliminary data.</text>
</comment>
<dbReference type="RefSeq" id="WP_275475209.1">
    <property type="nucleotide sequence ID" value="NZ_CP162940.1"/>
</dbReference>
<dbReference type="Pfam" id="PF13243">
    <property type="entry name" value="SQHop_cyclase_C"/>
    <property type="match status" value="1"/>
</dbReference>
<evidence type="ECO:0000313" key="6">
    <source>
        <dbReference type="Proteomes" id="UP001579974"/>
    </source>
</evidence>
<reference evidence="5 6" key="1">
    <citation type="journal article" date="2024" name="Int. J. Mol. Sci.">
        <title>Exploration of Alicyclobacillus spp. Genome in Search of Antibiotic Resistance.</title>
        <authorList>
            <person name="Bucka-Kolendo J."/>
            <person name="Kiousi D.E."/>
            <person name="Dekowska A."/>
            <person name="Mikolajczuk-Szczyrba A."/>
            <person name="Karadedos D.M."/>
            <person name="Michael P."/>
            <person name="Galanis A."/>
            <person name="Sokolowska B."/>
        </authorList>
    </citation>
    <scope>NUCLEOTIDE SEQUENCE [LARGE SCALE GENOMIC DNA]</scope>
    <source>
        <strain evidence="5 6">KKP 3000</strain>
    </source>
</reference>
<feature type="domain" description="Squalene cyclase C-terminal" evidence="4">
    <location>
        <begin position="130"/>
        <end position="347"/>
    </location>
</feature>
<dbReference type="InterPro" id="IPR008930">
    <property type="entry name" value="Terpenoid_cyclase/PrenylTrfase"/>
</dbReference>
<dbReference type="Proteomes" id="UP001579974">
    <property type="component" value="Unassembled WGS sequence"/>
</dbReference>
<proteinExistence type="inferred from homology"/>
<evidence type="ECO:0000313" key="5">
    <source>
        <dbReference type="EMBL" id="MFB5189746.1"/>
    </source>
</evidence>
<dbReference type="SUPFAM" id="SSF48239">
    <property type="entry name" value="Terpenoid cyclases/Protein prenyltransferases"/>
    <property type="match status" value="2"/>
</dbReference>
<gene>
    <name evidence="5" type="ORF">KKP3000_003023</name>
</gene>
<accession>A0ABV5AC17</accession>
<keyword evidence="3" id="KW-0677">Repeat</keyword>
<dbReference type="InterPro" id="IPR018333">
    <property type="entry name" value="Squalene_cyclase"/>
</dbReference>
<comment type="similarity">
    <text evidence="2">Belongs to the terpene cyclase/mutase family.</text>
</comment>
<dbReference type="EMBL" id="JBDXSU010000003">
    <property type="protein sequence ID" value="MFB5189746.1"/>
    <property type="molecule type" value="Genomic_DNA"/>
</dbReference>
<sequence>MNDESMQKANLFVRQNGGLARLGMSTRAMLACTGQLPWKHYRVPLSWTLFPKWFPLHFFDFVGYARGHIAPVLMAAACKSSVRAPHFPDLSTLLMEADSKEPSKRSHHVRTRNLPSVKTLSLRKLEHFLLERLEPDGGWPAFERNTNKRLLSNLAIDGAKATLTDPSSADLTGRTLEFLCNFSGYTIEDRVVQHAVHWLLRNQESNGSWYGRWGVCYIYGTWAALTGLLAAGLETSHPSIARAVKWLHDTQNADGGWGESCLSDTQKTYVALGRSTVSQTAWATDALIAAFPHPVPAIERGVSYLAKERHKSDWTQSYPTGGGLPGGFYIHFHSYNTVWTLVALGHYLGKFHPFGNDMDKSTAREE</sequence>
<dbReference type="InterPro" id="IPR032696">
    <property type="entry name" value="SQ_cyclase_C"/>
</dbReference>
<dbReference type="Gene3D" id="1.50.10.20">
    <property type="match status" value="1"/>
</dbReference>
<organism evidence="5 6">
    <name type="scientific">Alicyclobacillus fastidiosus</name>
    <dbReference type="NCBI Taxonomy" id="392011"/>
    <lineage>
        <taxon>Bacteria</taxon>
        <taxon>Bacillati</taxon>
        <taxon>Bacillota</taxon>
        <taxon>Bacilli</taxon>
        <taxon>Bacillales</taxon>
        <taxon>Alicyclobacillaceae</taxon>
        <taxon>Alicyclobacillus</taxon>
    </lineage>
</organism>
<evidence type="ECO:0000256" key="2">
    <source>
        <dbReference type="ARBA" id="ARBA00009755"/>
    </source>
</evidence>
<evidence type="ECO:0000259" key="4">
    <source>
        <dbReference type="Pfam" id="PF13243"/>
    </source>
</evidence>
<evidence type="ECO:0000256" key="1">
    <source>
        <dbReference type="ARBA" id="ARBA00004999"/>
    </source>
</evidence>
<dbReference type="PANTHER" id="PTHR11764">
    <property type="entry name" value="TERPENE CYCLASE/MUTASE FAMILY MEMBER"/>
    <property type="match status" value="1"/>
</dbReference>
<dbReference type="PANTHER" id="PTHR11764:SF20">
    <property type="entry name" value="LANOSTEROL SYNTHASE"/>
    <property type="match status" value="1"/>
</dbReference>
<protein>
    <submittedName>
        <fullName evidence="5">Prenyltransferase/squalene oxidase repeat-containing protein</fullName>
    </submittedName>
</protein>
<comment type="pathway">
    <text evidence="1">Secondary metabolite biosynthesis; hopanoid biosynthesis.</text>
</comment>